<accession>A0A0F9VCM7</accession>
<gene>
    <name evidence="1" type="ORF">LCGC14_0500160</name>
</gene>
<dbReference type="AlphaFoldDB" id="A0A0F9VCM7"/>
<organism evidence="1">
    <name type="scientific">marine sediment metagenome</name>
    <dbReference type="NCBI Taxonomy" id="412755"/>
    <lineage>
        <taxon>unclassified sequences</taxon>
        <taxon>metagenomes</taxon>
        <taxon>ecological metagenomes</taxon>
    </lineage>
</organism>
<evidence type="ECO:0000313" key="1">
    <source>
        <dbReference type="EMBL" id="KKN63568.1"/>
    </source>
</evidence>
<protein>
    <submittedName>
        <fullName evidence="1">Uncharacterized protein</fullName>
    </submittedName>
</protein>
<name>A0A0F9VCM7_9ZZZZ</name>
<sequence>MSRWENETCIQLYDTLGSFQFFDRAVACVVSSDLAVCAGDEYCEALVRTWKDGLYSLFGREFSHVDLADELWVSVADKELSLILFWGEDREACIQVAHKDDYVIALYASKGRLRGLVERAKEESV</sequence>
<proteinExistence type="predicted"/>
<reference evidence="1" key="1">
    <citation type="journal article" date="2015" name="Nature">
        <title>Complex archaea that bridge the gap between prokaryotes and eukaryotes.</title>
        <authorList>
            <person name="Spang A."/>
            <person name="Saw J.H."/>
            <person name="Jorgensen S.L."/>
            <person name="Zaremba-Niedzwiedzka K."/>
            <person name="Martijn J."/>
            <person name="Lind A.E."/>
            <person name="van Eijk R."/>
            <person name="Schleper C."/>
            <person name="Guy L."/>
            <person name="Ettema T.J."/>
        </authorList>
    </citation>
    <scope>NUCLEOTIDE SEQUENCE</scope>
</reference>
<comment type="caution">
    <text evidence="1">The sequence shown here is derived from an EMBL/GenBank/DDBJ whole genome shotgun (WGS) entry which is preliminary data.</text>
</comment>
<dbReference type="EMBL" id="LAZR01000585">
    <property type="protein sequence ID" value="KKN63568.1"/>
    <property type="molecule type" value="Genomic_DNA"/>
</dbReference>